<organism evidence="13 14">
    <name type="scientific">Aliiroseovarius sediminilitoris</name>
    <dbReference type="NCBI Taxonomy" id="1173584"/>
    <lineage>
        <taxon>Bacteria</taxon>
        <taxon>Pseudomonadati</taxon>
        <taxon>Pseudomonadota</taxon>
        <taxon>Alphaproteobacteria</taxon>
        <taxon>Rhodobacterales</taxon>
        <taxon>Paracoccaceae</taxon>
        <taxon>Aliiroseovarius</taxon>
    </lineage>
</organism>
<feature type="transmembrane region" description="Helical" evidence="11">
    <location>
        <begin position="419"/>
        <end position="440"/>
    </location>
</feature>
<keyword evidence="11" id="KW-0479">Metal-binding</keyword>
<evidence type="ECO:0000256" key="8">
    <source>
        <dbReference type="ARBA" id="ARBA00022989"/>
    </source>
</evidence>
<keyword evidence="7 11" id="KW-0862">Zinc</keyword>
<keyword evidence="10 11" id="KW-0472">Membrane</keyword>
<dbReference type="GO" id="GO:0046872">
    <property type="term" value="F:metal ion binding"/>
    <property type="evidence" value="ECO:0007669"/>
    <property type="project" value="UniProtKB-KW"/>
</dbReference>
<dbReference type="Proteomes" id="UP000199650">
    <property type="component" value="Unassembled WGS sequence"/>
</dbReference>
<sequence length="446" mass="46866">MEFTGLLPDFGNLAFTILAFLAALTVIVAVHEYGHYIVGRWSGIKADVFSIGMGPVLTSKMDKHGTQWQIAAFPIGGYVKFRGDANVASGSADEDAMAAMSAEERRHTMHGAPLWARAATVAAGPIFNFILSIIVFAGLALATGVARDPLSVATPLDVPGMEDGLRSGDEILSIAGIETPPLADFATLVEKLPDTALIDYRVRRDGQVMDLTATHPFPALVGSVSPQSAAIDAGLKEGDFIATVDGTPVPTFNTLREIVVNGDGSPMTLGIVREGKPLEVTLTPRRQDIPSADGGFETRWLIGITSGMVFEPATRTPGVWESVASGAERVVYIIRASLSGLWHMITGAISSCNLSGPIGIAQVSGQAASMGATSFISFIAMLSTAIGLLNLFPIPVLDGGHLVFYAWEAVTGKAPSDKVLNVLLAIGLSLVLSLMVFGVTNDLFCP</sequence>
<evidence type="ECO:0000256" key="10">
    <source>
        <dbReference type="ARBA" id="ARBA00023136"/>
    </source>
</evidence>
<name>A0A1I0PRC9_9RHOB</name>
<keyword evidence="8 11" id="KW-1133">Transmembrane helix</keyword>
<feature type="domain" description="PDZ" evidence="12">
    <location>
        <begin position="207"/>
        <end position="275"/>
    </location>
</feature>
<dbReference type="SMART" id="SM00228">
    <property type="entry name" value="PDZ"/>
    <property type="match status" value="2"/>
</dbReference>
<dbReference type="SUPFAM" id="SSF50156">
    <property type="entry name" value="PDZ domain-like"/>
    <property type="match status" value="2"/>
</dbReference>
<dbReference type="STRING" id="1173584.SAMN05444851_1836"/>
<dbReference type="InterPro" id="IPR036034">
    <property type="entry name" value="PDZ_sf"/>
</dbReference>
<evidence type="ECO:0000256" key="9">
    <source>
        <dbReference type="ARBA" id="ARBA00023049"/>
    </source>
</evidence>
<dbReference type="GO" id="GO:0004222">
    <property type="term" value="F:metalloendopeptidase activity"/>
    <property type="evidence" value="ECO:0007669"/>
    <property type="project" value="InterPro"/>
</dbReference>
<feature type="transmembrane region" description="Helical" evidence="11">
    <location>
        <begin position="12"/>
        <end position="30"/>
    </location>
</feature>
<evidence type="ECO:0000259" key="12">
    <source>
        <dbReference type="SMART" id="SM00228"/>
    </source>
</evidence>
<comment type="subcellular location">
    <subcellularLocation>
        <location evidence="2">Membrane</location>
        <topology evidence="2">Multi-pass membrane protein</topology>
    </subcellularLocation>
</comment>
<evidence type="ECO:0000256" key="3">
    <source>
        <dbReference type="ARBA" id="ARBA00007931"/>
    </source>
</evidence>
<feature type="transmembrane region" description="Helical" evidence="11">
    <location>
        <begin position="375"/>
        <end position="407"/>
    </location>
</feature>
<evidence type="ECO:0000256" key="1">
    <source>
        <dbReference type="ARBA" id="ARBA00001947"/>
    </source>
</evidence>
<dbReference type="InterPro" id="IPR004387">
    <property type="entry name" value="Pept_M50_Zn"/>
</dbReference>
<dbReference type="InterPro" id="IPR008915">
    <property type="entry name" value="Peptidase_M50"/>
</dbReference>
<keyword evidence="9 11" id="KW-0482">Metalloprotease</keyword>
<comment type="similarity">
    <text evidence="3 11">Belongs to the peptidase M50B family.</text>
</comment>
<feature type="transmembrane region" description="Helical" evidence="11">
    <location>
        <begin position="114"/>
        <end position="141"/>
    </location>
</feature>
<dbReference type="PANTHER" id="PTHR42837:SF2">
    <property type="entry name" value="MEMBRANE METALLOPROTEASE ARASP2, CHLOROPLASTIC-RELATED"/>
    <property type="match status" value="1"/>
</dbReference>
<evidence type="ECO:0000256" key="2">
    <source>
        <dbReference type="ARBA" id="ARBA00004141"/>
    </source>
</evidence>
<dbReference type="CDD" id="cd06163">
    <property type="entry name" value="S2P-M50_PDZ_RseP-like"/>
    <property type="match status" value="1"/>
</dbReference>
<dbReference type="GO" id="GO:0006508">
    <property type="term" value="P:proteolysis"/>
    <property type="evidence" value="ECO:0007669"/>
    <property type="project" value="UniProtKB-KW"/>
</dbReference>
<dbReference type="EC" id="3.4.24.-" evidence="11"/>
<accession>A0A1I0PRC9</accession>
<evidence type="ECO:0000313" key="14">
    <source>
        <dbReference type="Proteomes" id="UP000199650"/>
    </source>
</evidence>
<dbReference type="InterPro" id="IPR001478">
    <property type="entry name" value="PDZ"/>
</dbReference>
<evidence type="ECO:0000313" key="13">
    <source>
        <dbReference type="EMBL" id="SEW16957.1"/>
    </source>
</evidence>
<keyword evidence="6 11" id="KW-0378">Hydrolase</keyword>
<dbReference type="EMBL" id="FOJB01000001">
    <property type="protein sequence ID" value="SEW16957.1"/>
    <property type="molecule type" value="Genomic_DNA"/>
</dbReference>
<proteinExistence type="inferred from homology"/>
<feature type="domain" description="PDZ" evidence="12">
    <location>
        <begin position="135"/>
        <end position="206"/>
    </location>
</feature>
<evidence type="ECO:0000256" key="5">
    <source>
        <dbReference type="ARBA" id="ARBA00022692"/>
    </source>
</evidence>
<protein>
    <recommendedName>
        <fullName evidence="11">Zinc metalloprotease</fullName>
        <ecNumber evidence="11">3.4.24.-</ecNumber>
    </recommendedName>
</protein>
<reference evidence="13 14" key="1">
    <citation type="submission" date="2016-10" db="EMBL/GenBank/DDBJ databases">
        <authorList>
            <person name="de Groot N.N."/>
        </authorList>
    </citation>
    <scope>NUCLEOTIDE SEQUENCE [LARGE SCALE GENOMIC DNA]</scope>
    <source>
        <strain evidence="13 14">DSM 29439</strain>
    </source>
</reference>
<dbReference type="Pfam" id="PF02163">
    <property type="entry name" value="Peptidase_M50"/>
    <property type="match status" value="1"/>
</dbReference>
<evidence type="ECO:0000256" key="6">
    <source>
        <dbReference type="ARBA" id="ARBA00022801"/>
    </source>
</evidence>
<keyword evidence="4 13" id="KW-0645">Protease</keyword>
<dbReference type="CDD" id="cd23081">
    <property type="entry name" value="cpPDZ_EcRseP-like"/>
    <property type="match status" value="1"/>
</dbReference>
<dbReference type="Gene3D" id="2.30.42.10">
    <property type="match status" value="2"/>
</dbReference>
<dbReference type="AlphaFoldDB" id="A0A1I0PRC9"/>
<evidence type="ECO:0000256" key="4">
    <source>
        <dbReference type="ARBA" id="ARBA00022670"/>
    </source>
</evidence>
<evidence type="ECO:0000256" key="11">
    <source>
        <dbReference type="RuleBase" id="RU362031"/>
    </source>
</evidence>
<evidence type="ECO:0000256" key="7">
    <source>
        <dbReference type="ARBA" id="ARBA00022833"/>
    </source>
</evidence>
<dbReference type="OrthoDB" id="9782003at2"/>
<comment type="cofactor">
    <cofactor evidence="1 11">
        <name>Zn(2+)</name>
        <dbReference type="ChEBI" id="CHEBI:29105"/>
    </cofactor>
</comment>
<keyword evidence="14" id="KW-1185">Reference proteome</keyword>
<dbReference type="GO" id="GO:0016020">
    <property type="term" value="C:membrane"/>
    <property type="evidence" value="ECO:0007669"/>
    <property type="project" value="UniProtKB-SubCell"/>
</dbReference>
<dbReference type="NCBIfam" id="TIGR00054">
    <property type="entry name" value="RIP metalloprotease RseP"/>
    <property type="match status" value="1"/>
</dbReference>
<keyword evidence="5 11" id="KW-0812">Transmembrane</keyword>
<gene>
    <name evidence="13" type="ORF">SAMN05444851_1836</name>
</gene>
<dbReference type="RefSeq" id="WP_091430039.1">
    <property type="nucleotide sequence ID" value="NZ_FOJB01000001.1"/>
</dbReference>
<dbReference type="PANTHER" id="PTHR42837">
    <property type="entry name" value="REGULATOR OF SIGMA-E PROTEASE RSEP"/>
    <property type="match status" value="1"/>
</dbReference>